<reference evidence="5" key="1">
    <citation type="submission" date="2021-01" db="EMBL/GenBank/DDBJ databases">
        <authorList>
            <person name="Corre E."/>
            <person name="Pelletier E."/>
            <person name="Niang G."/>
            <person name="Scheremetjew M."/>
            <person name="Finn R."/>
            <person name="Kale V."/>
            <person name="Holt S."/>
            <person name="Cochrane G."/>
            <person name="Meng A."/>
            <person name="Brown T."/>
            <person name="Cohen L."/>
        </authorList>
    </citation>
    <scope>NUCLEOTIDE SEQUENCE</scope>
    <source>
        <strain evidence="5">SAG 63-3</strain>
    </source>
</reference>
<evidence type="ECO:0000313" key="5">
    <source>
        <dbReference type="EMBL" id="CAD8765765.1"/>
    </source>
</evidence>
<protein>
    <recommendedName>
        <fullName evidence="4">Complex 1 LYR protein domain-containing protein</fullName>
    </recommendedName>
</protein>
<dbReference type="InterPro" id="IPR008011">
    <property type="entry name" value="Complex1_LYR_dom"/>
</dbReference>
<evidence type="ECO:0000256" key="3">
    <source>
        <dbReference type="ARBA" id="ARBA00023186"/>
    </source>
</evidence>
<accession>A0A7S0ULM7</accession>
<sequence>MSRALILYRNLWRTINKTFAGDNTAVTASRTELRNQFKANKNLTDPLQINTLLQDAEEANEFLKTSVVQATKSGCGSYSVSAEKAELMKEIQEDINKGNV</sequence>
<feature type="domain" description="Complex 1 LYR protein" evidence="4">
    <location>
        <begin position="3"/>
        <end position="59"/>
    </location>
</feature>
<organism evidence="5">
    <name type="scientific">Polytomella parva</name>
    <dbReference type="NCBI Taxonomy" id="51329"/>
    <lineage>
        <taxon>Eukaryota</taxon>
        <taxon>Viridiplantae</taxon>
        <taxon>Chlorophyta</taxon>
        <taxon>core chlorophytes</taxon>
        <taxon>Chlorophyceae</taxon>
        <taxon>CS clade</taxon>
        <taxon>Chlamydomonadales</taxon>
        <taxon>Chlamydomonadaceae</taxon>
        <taxon>Polytomella</taxon>
    </lineage>
</organism>
<dbReference type="InterPro" id="IPR045298">
    <property type="entry name" value="Complex1_LYR_LYRM7"/>
</dbReference>
<dbReference type="PANTHER" id="PTHR46749:SF1">
    <property type="entry name" value="COMPLEX III ASSEMBLY FACTOR LYRM7"/>
    <property type="match status" value="1"/>
</dbReference>
<keyword evidence="2" id="KW-0496">Mitochondrion</keyword>
<evidence type="ECO:0000256" key="2">
    <source>
        <dbReference type="ARBA" id="ARBA00023128"/>
    </source>
</evidence>
<dbReference type="GO" id="GO:0005759">
    <property type="term" value="C:mitochondrial matrix"/>
    <property type="evidence" value="ECO:0007669"/>
    <property type="project" value="UniProtKB-SubCell"/>
</dbReference>
<gene>
    <name evidence="5" type="ORF">PPAR00522_LOCUS2153</name>
</gene>
<dbReference type="Pfam" id="PF05347">
    <property type="entry name" value="Complex1_LYR"/>
    <property type="match status" value="1"/>
</dbReference>
<comment type="subcellular location">
    <subcellularLocation>
        <location evidence="1">Mitochondrion matrix</location>
    </subcellularLocation>
</comment>
<dbReference type="EMBL" id="HBFM01003735">
    <property type="protein sequence ID" value="CAD8765765.1"/>
    <property type="molecule type" value="Transcribed_RNA"/>
</dbReference>
<evidence type="ECO:0000259" key="4">
    <source>
        <dbReference type="Pfam" id="PF05347"/>
    </source>
</evidence>
<dbReference type="CDD" id="cd20267">
    <property type="entry name" value="Complex1_LYR_LYRM7"/>
    <property type="match status" value="1"/>
</dbReference>
<name>A0A7S0ULM7_9CHLO</name>
<keyword evidence="3" id="KW-0143">Chaperone</keyword>
<dbReference type="PANTHER" id="PTHR46749">
    <property type="entry name" value="COMPLEX III ASSEMBLY FACTOR LYRM7"/>
    <property type="match status" value="1"/>
</dbReference>
<proteinExistence type="predicted"/>
<dbReference type="GO" id="GO:0044183">
    <property type="term" value="F:protein folding chaperone"/>
    <property type="evidence" value="ECO:0007669"/>
    <property type="project" value="TreeGrafter"/>
</dbReference>
<evidence type="ECO:0000256" key="1">
    <source>
        <dbReference type="ARBA" id="ARBA00004305"/>
    </source>
</evidence>
<dbReference type="GO" id="GO:0034551">
    <property type="term" value="P:mitochondrial respiratory chain complex III assembly"/>
    <property type="evidence" value="ECO:0007669"/>
    <property type="project" value="InterPro"/>
</dbReference>
<dbReference type="InterPro" id="IPR050435">
    <property type="entry name" value="MZM1/LYRM7"/>
</dbReference>
<dbReference type="AlphaFoldDB" id="A0A7S0ULM7"/>